<organism evidence="1 2">
    <name type="scientific">Hartmannibacter diazotrophicus</name>
    <dbReference type="NCBI Taxonomy" id="1482074"/>
    <lineage>
        <taxon>Bacteria</taxon>
        <taxon>Pseudomonadati</taxon>
        <taxon>Pseudomonadota</taxon>
        <taxon>Alphaproteobacteria</taxon>
        <taxon>Hyphomicrobiales</taxon>
        <taxon>Pleomorphomonadaceae</taxon>
        <taxon>Hartmannibacter</taxon>
    </lineage>
</organism>
<name>A0A2C9DE23_9HYPH</name>
<gene>
    <name evidence="1" type="ORF">HDIA_4490</name>
</gene>
<reference evidence="2" key="1">
    <citation type="submission" date="2017-09" db="EMBL/GenBank/DDBJ databases">
        <title>Genome sequence of Nannocystis excedens DSM 71.</title>
        <authorList>
            <person name="Blom J."/>
        </authorList>
    </citation>
    <scope>NUCLEOTIDE SEQUENCE [LARGE SCALE GENOMIC DNA]</scope>
    <source>
        <strain evidence="2">type strain: E19</strain>
    </source>
</reference>
<accession>A0A2C9DE23</accession>
<evidence type="ECO:0000313" key="1">
    <source>
        <dbReference type="EMBL" id="SON58031.1"/>
    </source>
</evidence>
<dbReference type="AlphaFoldDB" id="A0A2C9DE23"/>
<protein>
    <submittedName>
        <fullName evidence="1">Uncharacterized protein</fullName>
    </submittedName>
</protein>
<evidence type="ECO:0000313" key="2">
    <source>
        <dbReference type="Proteomes" id="UP000223606"/>
    </source>
</evidence>
<keyword evidence="2" id="KW-1185">Reference proteome</keyword>
<proteinExistence type="predicted"/>
<sequence length="48" mass="5369">MEREKRSLSCDPTRSLRFSIVIAGLDPATYSHFREAMNPTEATAPSNN</sequence>
<dbReference type="KEGG" id="hdi:HDIA_4490"/>
<dbReference type="EMBL" id="LT960614">
    <property type="protein sequence ID" value="SON58031.1"/>
    <property type="molecule type" value="Genomic_DNA"/>
</dbReference>
<dbReference type="Proteomes" id="UP000223606">
    <property type="component" value="Chromosome 1"/>
</dbReference>